<comment type="caution">
    <text evidence="2">The sequence shown here is derived from an EMBL/GenBank/DDBJ whole genome shotgun (WGS) entry which is preliminary data.</text>
</comment>
<dbReference type="Pfam" id="PF13673">
    <property type="entry name" value="Acetyltransf_10"/>
    <property type="match status" value="1"/>
</dbReference>
<organism evidence="2 3">
    <name type="scientific">Dictyobacter aurantiacus</name>
    <dbReference type="NCBI Taxonomy" id="1936993"/>
    <lineage>
        <taxon>Bacteria</taxon>
        <taxon>Bacillati</taxon>
        <taxon>Chloroflexota</taxon>
        <taxon>Ktedonobacteria</taxon>
        <taxon>Ktedonobacterales</taxon>
        <taxon>Dictyobacteraceae</taxon>
        <taxon>Dictyobacter</taxon>
    </lineage>
</organism>
<name>A0A401ZMI1_9CHLR</name>
<dbReference type="GO" id="GO:0016747">
    <property type="term" value="F:acyltransferase activity, transferring groups other than amino-acyl groups"/>
    <property type="evidence" value="ECO:0007669"/>
    <property type="project" value="InterPro"/>
</dbReference>
<dbReference type="InterPro" id="IPR016181">
    <property type="entry name" value="Acyl_CoA_acyltransferase"/>
</dbReference>
<dbReference type="Gene3D" id="3.40.630.30">
    <property type="match status" value="1"/>
</dbReference>
<evidence type="ECO:0000259" key="1">
    <source>
        <dbReference type="PROSITE" id="PS51186"/>
    </source>
</evidence>
<feature type="domain" description="N-acetyltransferase" evidence="1">
    <location>
        <begin position="134"/>
        <end position="271"/>
    </location>
</feature>
<dbReference type="CDD" id="cd04301">
    <property type="entry name" value="NAT_SF"/>
    <property type="match status" value="1"/>
</dbReference>
<dbReference type="InterPro" id="IPR000182">
    <property type="entry name" value="GNAT_dom"/>
</dbReference>
<proteinExistence type="predicted"/>
<protein>
    <recommendedName>
        <fullName evidence="1">N-acetyltransferase domain-containing protein</fullName>
    </recommendedName>
</protein>
<gene>
    <name evidence="2" type="ORF">KDAU_53050</name>
</gene>
<dbReference type="EMBL" id="BIFQ01000002">
    <property type="protein sequence ID" value="GCE07976.1"/>
    <property type="molecule type" value="Genomic_DNA"/>
</dbReference>
<reference evidence="3" key="1">
    <citation type="submission" date="2018-12" db="EMBL/GenBank/DDBJ databases">
        <title>Tengunoibacter tsumagoiensis gen. nov., sp. nov., Dictyobacter kobayashii sp. nov., D. alpinus sp. nov., and D. joshuensis sp. nov. and description of Dictyobacteraceae fam. nov. within the order Ktedonobacterales isolated from Tengu-no-mugimeshi.</title>
        <authorList>
            <person name="Wang C.M."/>
            <person name="Zheng Y."/>
            <person name="Sakai Y."/>
            <person name="Toyoda A."/>
            <person name="Minakuchi Y."/>
            <person name="Abe K."/>
            <person name="Yokota A."/>
            <person name="Yabe S."/>
        </authorList>
    </citation>
    <scope>NUCLEOTIDE SEQUENCE [LARGE SCALE GENOMIC DNA]</scope>
    <source>
        <strain evidence="3">S-27</strain>
    </source>
</reference>
<sequence>MEQPFDGLPAQAMVEMIEANTNEFLLTLGRLGGGEECSEADHQWIIGGSPLAYHNCVTRARLTEESVDEVIEESMRLLQSYNVPGSWHVGPWMGPDNLGERLVAHGFIHVGSEPGMALDLGQLNESLSVPDELVIQRVRNERELEIWTRTLGMGFGEGEVEANWVGAMYRKIGFDEEGSWHHYLGWWHGEPVATASLFLGAGVAGIYFVFTLPQARRQGIGAAITLAALQDASMRGYGVGVLGSSSMGYPVYQRLGFQEYCRIEMYEWALP</sequence>
<dbReference type="OrthoDB" id="9807582at2"/>
<dbReference type="PROSITE" id="PS51186">
    <property type="entry name" value="GNAT"/>
    <property type="match status" value="1"/>
</dbReference>
<accession>A0A401ZMI1</accession>
<dbReference type="SUPFAM" id="SSF55729">
    <property type="entry name" value="Acyl-CoA N-acyltransferases (Nat)"/>
    <property type="match status" value="1"/>
</dbReference>
<evidence type="ECO:0000313" key="3">
    <source>
        <dbReference type="Proteomes" id="UP000287224"/>
    </source>
</evidence>
<dbReference type="AlphaFoldDB" id="A0A401ZMI1"/>
<dbReference type="Proteomes" id="UP000287224">
    <property type="component" value="Unassembled WGS sequence"/>
</dbReference>
<evidence type="ECO:0000313" key="2">
    <source>
        <dbReference type="EMBL" id="GCE07976.1"/>
    </source>
</evidence>
<keyword evidence="3" id="KW-1185">Reference proteome</keyword>